<evidence type="ECO:0008006" key="4">
    <source>
        <dbReference type="Google" id="ProtNLM"/>
    </source>
</evidence>
<dbReference type="Pfam" id="PF07120">
    <property type="entry name" value="DUF1376"/>
    <property type="match status" value="1"/>
</dbReference>
<name>A0A2P9HK08_9HYPH</name>
<feature type="compositionally biased region" description="Polar residues" evidence="1">
    <location>
        <begin position="111"/>
        <end position="129"/>
    </location>
</feature>
<dbReference type="EMBL" id="OOFM01000005">
    <property type="protein sequence ID" value="SPL64428.1"/>
    <property type="molecule type" value="Genomic_DNA"/>
</dbReference>
<dbReference type="InterPro" id="IPR010781">
    <property type="entry name" value="DUF1376"/>
</dbReference>
<evidence type="ECO:0000256" key="1">
    <source>
        <dbReference type="SAM" id="MobiDB-lite"/>
    </source>
</evidence>
<organism evidence="2 3">
    <name type="scientific">Ochrobactrum soli</name>
    <dbReference type="NCBI Taxonomy" id="2448455"/>
    <lineage>
        <taxon>Bacteria</taxon>
        <taxon>Pseudomonadati</taxon>
        <taxon>Pseudomonadota</taxon>
        <taxon>Alphaproteobacteria</taxon>
        <taxon>Hyphomicrobiales</taxon>
        <taxon>Brucellaceae</taxon>
        <taxon>Brucella/Ochrobactrum group</taxon>
        <taxon>Ochrobactrum</taxon>
    </lineage>
</organism>
<feature type="region of interest" description="Disordered" evidence="1">
    <location>
        <begin position="94"/>
        <end position="140"/>
    </location>
</feature>
<evidence type="ECO:0000313" key="3">
    <source>
        <dbReference type="Proteomes" id="UP000246073"/>
    </source>
</evidence>
<dbReference type="Proteomes" id="UP000246073">
    <property type="component" value="Unassembled WGS sequence"/>
</dbReference>
<gene>
    <name evidence="2" type="ORF">OHAE_295</name>
</gene>
<dbReference type="AlphaFoldDB" id="A0A2P9HK08"/>
<accession>A0A2P9HK08</accession>
<proteinExistence type="predicted"/>
<evidence type="ECO:0000313" key="2">
    <source>
        <dbReference type="EMBL" id="SPL64428.1"/>
    </source>
</evidence>
<reference evidence="3" key="1">
    <citation type="submission" date="2017-12" db="EMBL/GenBank/DDBJ databases">
        <authorList>
            <person name="Diaz M."/>
        </authorList>
    </citation>
    <scope>NUCLEOTIDE SEQUENCE [LARGE SCALE GENOMIC DNA]</scope>
    <source>
        <strain evidence="3">FI11154</strain>
    </source>
</reference>
<feature type="region of interest" description="Disordered" evidence="1">
    <location>
        <begin position="249"/>
        <end position="290"/>
    </location>
</feature>
<feature type="compositionally biased region" description="Basic and acidic residues" evidence="1">
    <location>
        <begin position="94"/>
        <end position="109"/>
    </location>
</feature>
<feature type="compositionally biased region" description="Basic and acidic residues" evidence="1">
    <location>
        <begin position="277"/>
        <end position="289"/>
    </location>
</feature>
<protein>
    <recommendedName>
        <fullName evidence="4">DUF1376 domain-containing protein</fullName>
    </recommendedName>
</protein>
<sequence>MPWVRFFPSDWLGGTRGMSAVETGIYITLIATMYERGEPIVEDHARLARLCGASNSAFRKALDTLIDEGKITRIDAGLWNDRVEKEQVYLSEKSEVGKRAGKASAEKRKQNQGQTSTDVEQALNEGSTTRAHKPEARSQIPDIYNSDPYGSGANAPVQTDYRNLVWQDGVASLMRQTGKTQSAAKSLVGKWLRDAKDNCRIVHEKILQAEVNRIGDPIPWISSAVRSALAASTQPTLADGFKQLAEKLQQQGEYHGGPTIEGSNQHRDFNGSGEAIPRSDAEKRQRSRIDGILPHCLPQIDKARD</sequence>